<protein>
    <submittedName>
        <fullName evidence="4">Defensin-like protein 19</fullName>
    </submittedName>
</protein>
<evidence type="ECO:0000259" key="3">
    <source>
        <dbReference type="Pfam" id="PF00304"/>
    </source>
</evidence>
<reference evidence="4 5" key="1">
    <citation type="journal article" date="2012" name="Nat. Biotechnol.">
        <title>Draft genome sequence of pigeonpea (Cajanus cajan), an orphan legume crop of resource-poor farmers.</title>
        <authorList>
            <person name="Varshney R.K."/>
            <person name="Chen W."/>
            <person name="Li Y."/>
            <person name="Bharti A.K."/>
            <person name="Saxena R.K."/>
            <person name="Schlueter J.A."/>
            <person name="Donoghue M.T."/>
            <person name="Azam S."/>
            <person name="Fan G."/>
            <person name="Whaley A.M."/>
            <person name="Farmer A.D."/>
            <person name="Sheridan J."/>
            <person name="Iwata A."/>
            <person name="Tuteja R."/>
            <person name="Penmetsa R.V."/>
            <person name="Wu W."/>
            <person name="Upadhyaya H.D."/>
            <person name="Yang S.P."/>
            <person name="Shah T."/>
            <person name="Saxena K.B."/>
            <person name="Michael T."/>
            <person name="McCombie W.R."/>
            <person name="Yang B."/>
            <person name="Zhang G."/>
            <person name="Yang H."/>
            <person name="Wang J."/>
            <person name="Spillane C."/>
            <person name="Cook D.R."/>
            <person name="May G.D."/>
            <person name="Xu X."/>
            <person name="Jackson S.A."/>
        </authorList>
    </citation>
    <scope>NUCLEOTIDE SEQUENCE [LARGE SCALE GENOMIC DNA]</scope>
    <source>
        <strain evidence="5">cv. Asha</strain>
    </source>
</reference>
<dbReference type="OMA" id="GNNGACK"/>
<dbReference type="InterPro" id="IPR003614">
    <property type="entry name" value="Knottins"/>
</dbReference>
<sequence>AEVEAQPCQCRSKTWSGPCLDTNSCKNQCIRLESAVFGACHHRGLGFACFCYYNTCPPKCNKG</sequence>
<dbReference type="GO" id="GO:0006952">
    <property type="term" value="P:defense response"/>
    <property type="evidence" value="ECO:0007669"/>
    <property type="project" value="InterPro"/>
</dbReference>
<organism evidence="4 5">
    <name type="scientific">Cajanus cajan</name>
    <name type="common">Pigeon pea</name>
    <name type="synonym">Cajanus indicus</name>
    <dbReference type="NCBI Taxonomy" id="3821"/>
    <lineage>
        <taxon>Eukaryota</taxon>
        <taxon>Viridiplantae</taxon>
        <taxon>Streptophyta</taxon>
        <taxon>Embryophyta</taxon>
        <taxon>Tracheophyta</taxon>
        <taxon>Spermatophyta</taxon>
        <taxon>Magnoliopsida</taxon>
        <taxon>eudicotyledons</taxon>
        <taxon>Gunneridae</taxon>
        <taxon>Pentapetalae</taxon>
        <taxon>rosids</taxon>
        <taxon>fabids</taxon>
        <taxon>Fabales</taxon>
        <taxon>Fabaceae</taxon>
        <taxon>Papilionoideae</taxon>
        <taxon>50 kb inversion clade</taxon>
        <taxon>NPAAA clade</taxon>
        <taxon>indigoferoid/millettioid clade</taxon>
        <taxon>Phaseoleae</taxon>
        <taxon>Cajanus</taxon>
    </lineage>
</organism>
<evidence type="ECO:0000256" key="2">
    <source>
        <dbReference type="ARBA" id="ARBA00022577"/>
    </source>
</evidence>
<feature type="domain" description="Knottins-like" evidence="3">
    <location>
        <begin position="8"/>
        <end position="53"/>
    </location>
</feature>
<dbReference type="PROSITE" id="PS00940">
    <property type="entry name" value="GAMMA_THIONIN"/>
    <property type="match status" value="1"/>
</dbReference>
<dbReference type="SUPFAM" id="SSF57095">
    <property type="entry name" value="Scorpion toxin-like"/>
    <property type="match status" value="1"/>
</dbReference>
<name>A0A151SXA0_CAJCA</name>
<dbReference type="Proteomes" id="UP000075243">
    <property type="component" value="Chromosome 10"/>
</dbReference>
<gene>
    <name evidence="4" type="ORF">KK1_014843</name>
</gene>
<dbReference type="Gramene" id="C.cajan_14413.t">
    <property type="protein sequence ID" value="C.cajan_14413.t.cds1"/>
    <property type="gene ID" value="C.cajan_14413"/>
</dbReference>
<keyword evidence="5" id="KW-1185">Reference proteome</keyword>
<dbReference type="InterPro" id="IPR036574">
    <property type="entry name" value="Scorpion_toxin-like_sf"/>
</dbReference>
<dbReference type="AlphaFoldDB" id="A0A151SXA0"/>
<proteinExistence type="predicted"/>
<dbReference type="Gene3D" id="3.30.30.10">
    <property type="entry name" value="Knottin, scorpion toxin-like"/>
    <property type="match status" value="1"/>
</dbReference>
<dbReference type="InterPro" id="IPR008176">
    <property type="entry name" value="Defensin_plant"/>
</dbReference>
<feature type="non-terminal residue" evidence="4">
    <location>
        <position position="1"/>
    </location>
</feature>
<dbReference type="Pfam" id="PF00304">
    <property type="entry name" value="Gamma-thionin"/>
    <property type="match status" value="1"/>
</dbReference>
<evidence type="ECO:0000313" key="5">
    <source>
        <dbReference type="Proteomes" id="UP000075243"/>
    </source>
</evidence>
<keyword evidence="2" id="KW-0295">Fungicide</keyword>
<keyword evidence="1" id="KW-0929">Antimicrobial</keyword>
<evidence type="ECO:0000256" key="1">
    <source>
        <dbReference type="ARBA" id="ARBA00022529"/>
    </source>
</evidence>
<dbReference type="EMBL" id="CM003612">
    <property type="protein sequence ID" value="KYP59408.1"/>
    <property type="molecule type" value="Genomic_DNA"/>
</dbReference>
<accession>A0A151SXA0</accession>
<evidence type="ECO:0000313" key="4">
    <source>
        <dbReference type="EMBL" id="KYP59408.1"/>
    </source>
</evidence>